<evidence type="ECO:0000256" key="4">
    <source>
        <dbReference type="ARBA" id="ARBA00023163"/>
    </source>
</evidence>
<evidence type="ECO:0000256" key="3">
    <source>
        <dbReference type="ARBA" id="ARBA00023125"/>
    </source>
</evidence>
<dbReference type="Pfam" id="PF00126">
    <property type="entry name" value="HTH_1"/>
    <property type="match status" value="1"/>
</dbReference>
<dbReference type="SUPFAM" id="SSF46785">
    <property type="entry name" value="Winged helix' DNA-binding domain"/>
    <property type="match status" value="1"/>
</dbReference>
<reference evidence="6 7" key="1">
    <citation type="submission" date="2019-07" db="EMBL/GenBank/DDBJ databases">
        <title>Qingshengfaniella alkalisoli gen. nov., sp. nov., isolated from saline soil.</title>
        <authorList>
            <person name="Xu L."/>
            <person name="Huang X.-X."/>
            <person name="Sun J.-Q."/>
        </authorList>
    </citation>
    <scope>NUCLEOTIDE SEQUENCE [LARGE SCALE GENOMIC DNA]</scope>
    <source>
        <strain evidence="6 7">DSM 27279</strain>
    </source>
</reference>
<dbReference type="SUPFAM" id="SSF53850">
    <property type="entry name" value="Periplasmic binding protein-like II"/>
    <property type="match status" value="1"/>
</dbReference>
<evidence type="ECO:0000256" key="2">
    <source>
        <dbReference type="ARBA" id="ARBA00023015"/>
    </source>
</evidence>
<feature type="domain" description="HTH lysR-type" evidence="5">
    <location>
        <begin position="7"/>
        <end position="64"/>
    </location>
</feature>
<sequence length="309" mass="33413">MKRRRLPSLVALRAFEAVVRLGSARDAAAELSVTPTAISHQIRLLEEELGTELFVRRPRQLLPTAQARALAQALESAFDTVHDAVAQARRPATRACLTVSTTPAIAVRCLMPALEQLRASAAWLDVRVHATHEPVALDGLTADVAIRYGLGPWPGLRQEPLFTNVFAPVCSPRLGLSRAADLVGQTLLHFEPYRGRSLPMDWRTWQAQARVPGLDLEAGPTFTDETHIIGAVMAGQGVALMSLPLIARELAEGSLHQPFGPALRAPPFQLVYPAERADEPAVAAVCAWIRACVPPPQVALGSGRLRSAR</sequence>
<dbReference type="RefSeq" id="WP_143946808.1">
    <property type="nucleotide sequence ID" value="NZ_BAABMB010000004.1"/>
</dbReference>
<dbReference type="InterPro" id="IPR000847">
    <property type="entry name" value="LysR_HTH_N"/>
</dbReference>
<dbReference type="PROSITE" id="PS50931">
    <property type="entry name" value="HTH_LYSR"/>
    <property type="match status" value="1"/>
</dbReference>
<dbReference type="GO" id="GO:0043565">
    <property type="term" value="F:sequence-specific DNA binding"/>
    <property type="evidence" value="ECO:0007669"/>
    <property type="project" value="TreeGrafter"/>
</dbReference>
<dbReference type="GO" id="GO:0006351">
    <property type="term" value="P:DNA-templated transcription"/>
    <property type="evidence" value="ECO:0007669"/>
    <property type="project" value="TreeGrafter"/>
</dbReference>
<dbReference type="OrthoDB" id="8591238at2"/>
<dbReference type="Pfam" id="PF03466">
    <property type="entry name" value="LysR_substrate"/>
    <property type="match status" value="1"/>
</dbReference>
<keyword evidence="4" id="KW-0804">Transcription</keyword>
<organism evidence="6 7">
    <name type="scientific">Verticiella sediminum</name>
    <dbReference type="NCBI Taxonomy" id="1247510"/>
    <lineage>
        <taxon>Bacteria</taxon>
        <taxon>Pseudomonadati</taxon>
        <taxon>Pseudomonadota</taxon>
        <taxon>Betaproteobacteria</taxon>
        <taxon>Burkholderiales</taxon>
        <taxon>Alcaligenaceae</taxon>
        <taxon>Verticiella</taxon>
    </lineage>
</organism>
<proteinExistence type="inferred from homology"/>
<dbReference type="GO" id="GO:0003700">
    <property type="term" value="F:DNA-binding transcription factor activity"/>
    <property type="evidence" value="ECO:0007669"/>
    <property type="project" value="InterPro"/>
</dbReference>
<accession>A0A556AYG0</accession>
<keyword evidence="2" id="KW-0805">Transcription regulation</keyword>
<dbReference type="CDD" id="cd08432">
    <property type="entry name" value="PBP2_GcdR_TrpI_HvrB_AmpR_like"/>
    <property type="match status" value="1"/>
</dbReference>
<evidence type="ECO:0000313" key="7">
    <source>
        <dbReference type="Proteomes" id="UP000318405"/>
    </source>
</evidence>
<dbReference type="Gene3D" id="1.10.10.10">
    <property type="entry name" value="Winged helix-like DNA-binding domain superfamily/Winged helix DNA-binding domain"/>
    <property type="match status" value="1"/>
</dbReference>
<comment type="similarity">
    <text evidence="1">Belongs to the LysR transcriptional regulatory family.</text>
</comment>
<dbReference type="AlphaFoldDB" id="A0A556AYG0"/>
<dbReference type="InterPro" id="IPR036388">
    <property type="entry name" value="WH-like_DNA-bd_sf"/>
</dbReference>
<dbReference type="InterPro" id="IPR058163">
    <property type="entry name" value="LysR-type_TF_proteobact-type"/>
</dbReference>
<dbReference type="PANTHER" id="PTHR30537:SF74">
    <property type="entry name" value="HTH-TYPE TRANSCRIPTIONAL REGULATOR TRPI"/>
    <property type="match status" value="1"/>
</dbReference>
<name>A0A556AYG0_9BURK</name>
<dbReference type="Proteomes" id="UP000318405">
    <property type="component" value="Unassembled WGS sequence"/>
</dbReference>
<evidence type="ECO:0000256" key="1">
    <source>
        <dbReference type="ARBA" id="ARBA00009437"/>
    </source>
</evidence>
<dbReference type="PANTHER" id="PTHR30537">
    <property type="entry name" value="HTH-TYPE TRANSCRIPTIONAL REGULATOR"/>
    <property type="match status" value="1"/>
</dbReference>
<comment type="caution">
    <text evidence="6">The sequence shown here is derived from an EMBL/GenBank/DDBJ whole genome shotgun (WGS) entry which is preliminary data.</text>
</comment>
<protein>
    <submittedName>
        <fullName evidence="6">LysR family transcriptional regulator</fullName>
    </submittedName>
</protein>
<dbReference type="Gene3D" id="3.40.190.10">
    <property type="entry name" value="Periplasmic binding protein-like II"/>
    <property type="match status" value="2"/>
</dbReference>
<evidence type="ECO:0000313" key="6">
    <source>
        <dbReference type="EMBL" id="TSH97926.1"/>
    </source>
</evidence>
<keyword evidence="7" id="KW-1185">Reference proteome</keyword>
<gene>
    <name evidence="6" type="ORF">FOZ76_03810</name>
</gene>
<dbReference type="EMBL" id="VLTJ01000007">
    <property type="protein sequence ID" value="TSH97926.1"/>
    <property type="molecule type" value="Genomic_DNA"/>
</dbReference>
<evidence type="ECO:0000259" key="5">
    <source>
        <dbReference type="PROSITE" id="PS50931"/>
    </source>
</evidence>
<dbReference type="PRINTS" id="PR00039">
    <property type="entry name" value="HTHLYSR"/>
</dbReference>
<keyword evidence="3" id="KW-0238">DNA-binding</keyword>
<dbReference type="InterPro" id="IPR036390">
    <property type="entry name" value="WH_DNA-bd_sf"/>
</dbReference>
<dbReference type="InterPro" id="IPR005119">
    <property type="entry name" value="LysR_subst-bd"/>
</dbReference>